<accession>A0A9P6X9H7</accession>
<reference evidence="5" key="1">
    <citation type="journal article" date="2020" name="Microb. Genom.">
        <title>Genetic diversity of clinical and environmental Mucorales isolates obtained from an investigation of mucormycosis cases among solid organ transplant recipients.</title>
        <authorList>
            <person name="Nguyen M.H."/>
            <person name="Kaul D."/>
            <person name="Muto C."/>
            <person name="Cheng S.J."/>
            <person name="Richter R.A."/>
            <person name="Bruno V.M."/>
            <person name="Liu G."/>
            <person name="Beyhan S."/>
            <person name="Sundermann A.J."/>
            <person name="Mounaud S."/>
            <person name="Pasculle A.W."/>
            <person name="Nierman W.C."/>
            <person name="Driscoll E."/>
            <person name="Cumbie R."/>
            <person name="Clancy C.J."/>
            <person name="Dupont C.L."/>
        </authorList>
    </citation>
    <scope>NUCLEOTIDE SEQUENCE</scope>
    <source>
        <strain evidence="5">GL11</strain>
    </source>
</reference>
<dbReference type="Proteomes" id="UP000716291">
    <property type="component" value="Unassembled WGS sequence"/>
</dbReference>
<dbReference type="SUPFAM" id="SSF50729">
    <property type="entry name" value="PH domain-like"/>
    <property type="match status" value="1"/>
</dbReference>
<name>A0A9P6X9H7_RHIOR</name>
<feature type="domain" description="SLM1/RGC1-like PH" evidence="3">
    <location>
        <begin position="382"/>
        <end position="446"/>
    </location>
</feature>
<dbReference type="InterPro" id="IPR027267">
    <property type="entry name" value="AH/BAR_dom_sf"/>
</dbReference>
<feature type="region of interest" description="Disordered" evidence="2">
    <location>
        <begin position="67"/>
        <end position="88"/>
    </location>
</feature>
<dbReference type="Gene3D" id="1.20.1270.60">
    <property type="entry name" value="Arfaptin homology (AH) domain/BAR domain"/>
    <property type="match status" value="1"/>
</dbReference>
<sequence length="624" mass="71519">METISPTYDHLYDKRKHQGVNNSDLITPPISPVSPVNSSLVSNRQSLKVTAGQTGLPWLSKDAEGDQLCPQAQSSSTPPPKFTAKPNLSSVIGLPTRKRTNQKHVYCMKDGIDPVKILCRRLKSWQLSVKYLMSLFKRIKKVEIKNGKGYRKIDTNFAIPSKIQDQFKSSNGVQDAWAAFRQFTRENSLIHQDFVDFIENEMIPSLNVMLKDIHHFMHSLLHNKALYTGNLYSYRKKADKMITKLNNEIYKVTRDQEDSIKNGKGLYVIPKRDPLLTKYMVMNTIVNLYKHENRLHKDFLAAQDNYRQFEQEKIINVYTKLFQTFENYRTTHGLERSEGVSKIVNIFNEIESDSEWLEFLHHHQNELVKSTAAFKDEHVHDFPNASHPLVQPLITGDLKRKIGSSKWHNEYYVLSPVGLLYCFKSETDFHHRPYQPNFSTFVPKSETLINPTNQLLDFKGKTLGLLGRKKHLELTATNSQDIERWADIMASMTISQPRQSAAVNDISHKENLVNEPNMTAANDVPAASLSMQVEEPAVIQTDGLQDKEIKKEQVLKQEHDDQRIQSLEEKDKVKEQALDDDSLEETGKAKEGPNLNGNHTLNSKLPKGISMERQEGDVFYDTVA</sequence>
<dbReference type="InterPro" id="IPR011993">
    <property type="entry name" value="PH-like_dom_sf"/>
</dbReference>
<gene>
    <name evidence="5" type="ORF">G6F64_006082</name>
</gene>
<evidence type="ECO:0000259" key="3">
    <source>
        <dbReference type="Pfam" id="PF20399"/>
    </source>
</evidence>
<evidence type="ECO:0000313" key="6">
    <source>
        <dbReference type="Proteomes" id="UP000716291"/>
    </source>
</evidence>
<proteinExistence type="predicted"/>
<dbReference type="InterPro" id="IPR046869">
    <property type="entry name" value="SLM1/RGC1-like_PH"/>
</dbReference>
<feature type="domain" description="SLM1/RGC1-like BAR-like" evidence="4">
    <location>
        <begin position="170"/>
        <end position="363"/>
    </location>
</feature>
<evidence type="ECO:0000259" key="4">
    <source>
        <dbReference type="Pfam" id="PF20400"/>
    </source>
</evidence>
<dbReference type="OrthoDB" id="5598057at2759"/>
<dbReference type="Pfam" id="PF20399">
    <property type="entry name" value="PH_20"/>
    <property type="match status" value="1"/>
</dbReference>
<dbReference type="EMBL" id="JAANQT010000786">
    <property type="protein sequence ID" value="KAG1308388.1"/>
    <property type="molecule type" value="Genomic_DNA"/>
</dbReference>
<dbReference type="Gene3D" id="2.30.29.30">
    <property type="entry name" value="Pleckstrin-homology domain (PH domain)/Phosphotyrosine-binding domain (PTB)"/>
    <property type="match status" value="1"/>
</dbReference>
<keyword evidence="6" id="KW-1185">Reference proteome</keyword>
<evidence type="ECO:0000256" key="1">
    <source>
        <dbReference type="ARBA" id="ARBA00022553"/>
    </source>
</evidence>
<evidence type="ECO:0000256" key="2">
    <source>
        <dbReference type="SAM" id="MobiDB-lite"/>
    </source>
</evidence>
<feature type="compositionally biased region" description="Basic and acidic residues" evidence="2">
    <location>
        <begin position="554"/>
        <end position="577"/>
    </location>
</feature>
<dbReference type="SUPFAM" id="SSF103657">
    <property type="entry name" value="BAR/IMD domain-like"/>
    <property type="match status" value="1"/>
</dbReference>
<protein>
    <recommendedName>
        <fullName evidence="7">PH domain-containing protein</fullName>
    </recommendedName>
</protein>
<dbReference type="PANTHER" id="PTHR31941:SF1">
    <property type="entry name" value="CYTOSKELETAL SIGNALING PROTEIN SLM1"/>
    <property type="match status" value="1"/>
</dbReference>
<dbReference type="Pfam" id="PF20400">
    <property type="entry name" value="BAR_4"/>
    <property type="match status" value="1"/>
</dbReference>
<evidence type="ECO:0000313" key="5">
    <source>
        <dbReference type="EMBL" id="KAG1308388.1"/>
    </source>
</evidence>
<evidence type="ECO:0008006" key="7">
    <source>
        <dbReference type="Google" id="ProtNLM"/>
    </source>
</evidence>
<comment type="caution">
    <text evidence="5">The sequence shown here is derived from an EMBL/GenBank/DDBJ whole genome shotgun (WGS) entry which is preliminary data.</text>
</comment>
<dbReference type="InterPro" id="IPR046868">
    <property type="entry name" value="BAR_4"/>
</dbReference>
<dbReference type="PANTHER" id="PTHR31941">
    <property type="entry name" value="CYTOSKELETAL SIGNALING PROTEIN SLM1"/>
    <property type="match status" value="1"/>
</dbReference>
<keyword evidence="1" id="KW-0597">Phosphoprotein</keyword>
<dbReference type="AlphaFoldDB" id="A0A9P6X9H7"/>
<organism evidence="5 6">
    <name type="scientific">Rhizopus oryzae</name>
    <name type="common">Mucormycosis agent</name>
    <name type="synonym">Rhizopus arrhizus var. delemar</name>
    <dbReference type="NCBI Taxonomy" id="64495"/>
    <lineage>
        <taxon>Eukaryota</taxon>
        <taxon>Fungi</taxon>
        <taxon>Fungi incertae sedis</taxon>
        <taxon>Mucoromycota</taxon>
        <taxon>Mucoromycotina</taxon>
        <taxon>Mucoromycetes</taxon>
        <taxon>Mucorales</taxon>
        <taxon>Mucorineae</taxon>
        <taxon>Rhizopodaceae</taxon>
        <taxon>Rhizopus</taxon>
    </lineage>
</organism>
<feature type="region of interest" description="Disordered" evidence="2">
    <location>
        <begin position="554"/>
        <end position="624"/>
    </location>
</feature>